<comment type="caution">
    <text evidence="3">The sequence shown here is derived from an EMBL/GenBank/DDBJ whole genome shotgun (WGS) entry which is preliminary data.</text>
</comment>
<dbReference type="Gene3D" id="3.40.720.10">
    <property type="entry name" value="Alkaline Phosphatase, subunit A"/>
    <property type="match status" value="2"/>
</dbReference>
<comment type="similarity">
    <text evidence="1">Belongs to the sulfatase family.</text>
</comment>
<name>A0ABD6DX62_9EURY</name>
<dbReference type="PANTHER" id="PTHR42693">
    <property type="entry name" value="ARYLSULFATASE FAMILY MEMBER"/>
    <property type="match status" value="1"/>
</dbReference>
<evidence type="ECO:0000256" key="1">
    <source>
        <dbReference type="ARBA" id="ARBA00008779"/>
    </source>
</evidence>
<dbReference type="Pfam" id="PF00884">
    <property type="entry name" value="Sulfatase"/>
    <property type="match status" value="1"/>
</dbReference>
<dbReference type="EMBL" id="JBHUDP010000002">
    <property type="protein sequence ID" value="MFD1685884.1"/>
    <property type="molecule type" value="Genomic_DNA"/>
</dbReference>
<evidence type="ECO:0000313" key="4">
    <source>
        <dbReference type="Proteomes" id="UP001597092"/>
    </source>
</evidence>
<evidence type="ECO:0000259" key="2">
    <source>
        <dbReference type="Pfam" id="PF00884"/>
    </source>
</evidence>
<sequence length="471" mass="53531">MGKNNSMRPSNGVWLILDSLSYNSTPFASDGPDSMPRFQTLAEDEGVIFSEAYAPGPFSPSSHASFFTGELPSTTGMYEAYPFFNSDIPTIADFLSETHRTSLISVNHFLFQGLERGFDYVNDIGRTYMHFQNASDPKDYSKKYNSDPRLKRFVDFLRDDGKPFKSVVNGLKYRFGEKNIKPKEWGDERDFQYADTMGEMILDQLSSHKDDSFVVANFMDLHGPFDVSDEALNKFFSDTDRSEIPLGVVPRRDKLRGEKSYDPAKMYNLYKAAIWDLDRKFTSLVKDLIDNDIFVAVCADHGWYDTNSAYSDERLHIPVVLFSPEEENRRISHTVSLRQLPRTTAEVLLGDGGEFNGPSLLKTESDQVAVSEVVHKPNEIYEKTKRVYVNRPSQGAEPNEIQRDLVLFKGDAKVQFVDGSCDVIRGDSTIADELIEQGQNILDSPINYPDGDQIMYDERTEDRLKHLGYLS</sequence>
<dbReference type="RefSeq" id="WP_256305988.1">
    <property type="nucleotide sequence ID" value="NZ_JANHAW010000001.1"/>
</dbReference>
<dbReference type="AlphaFoldDB" id="A0ABD6DX62"/>
<dbReference type="SUPFAM" id="SSF53649">
    <property type="entry name" value="Alkaline phosphatase-like"/>
    <property type="match status" value="1"/>
</dbReference>
<reference evidence="3 4" key="1">
    <citation type="journal article" date="2019" name="Int. J. Syst. Evol. Microbiol.">
        <title>The Global Catalogue of Microorganisms (GCM) 10K type strain sequencing project: providing services to taxonomists for standard genome sequencing and annotation.</title>
        <authorList>
            <consortium name="The Broad Institute Genomics Platform"/>
            <consortium name="The Broad Institute Genome Sequencing Center for Infectious Disease"/>
            <person name="Wu L."/>
            <person name="Ma J."/>
        </authorList>
    </citation>
    <scope>NUCLEOTIDE SEQUENCE [LARGE SCALE GENOMIC DNA]</scope>
    <source>
        <strain evidence="3 4">CGMCC 1.10387</strain>
    </source>
</reference>
<feature type="domain" description="Sulfatase N-terminal" evidence="2">
    <location>
        <begin position="11"/>
        <end position="342"/>
    </location>
</feature>
<dbReference type="InterPro" id="IPR050738">
    <property type="entry name" value="Sulfatase"/>
</dbReference>
<dbReference type="Proteomes" id="UP001597092">
    <property type="component" value="Unassembled WGS sequence"/>
</dbReference>
<evidence type="ECO:0000313" key="3">
    <source>
        <dbReference type="EMBL" id="MFD1685884.1"/>
    </source>
</evidence>
<dbReference type="PANTHER" id="PTHR42693:SF33">
    <property type="entry name" value="ARYLSULFATASE"/>
    <property type="match status" value="1"/>
</dbReference>
<keyword evidence="4" id="KW-1185">Reference proteome</keyword>
<organism evidence="3 4">
    <name type="scientific">Halobellus litoreus</name>
    <dbReference type="NCBI Taxonomy" id="755310"/>
    <lineage>
        <taxon>Archaea</taxon>
        <taxon>Methanobacteriati</taxon>
        <taxon>Methanobacteriota</taxon>
        <taxon>Stenosarchaea group</taxon>
        <taxon>Halobacteria</taxon>
        <taxon>Halobacteriales</taxon>
        <taxon>Haloferacaceae</taxon>
        <taxon>Halobellus</taxon>
    </lineage>
</organism>
<dbReference type="InterPro" id="IPR017850">
    <property type="entry name" value="Alkaline_phosphatase_core_sf"/>
</dbReference>
<dbReference type="InterPro" id="IPR000917">
    <property type="entry name" value="Sulfatase_N"/>
</dbReference>
<protein>
    <submittedName>
        <fullName evidence="3">Sulfatase-like hydrolase/transferase</fullName>
    </submittedName>
</protein>
<accession>A0ABD6DX62</accession>
<gene>
    <name evidence="3" type="ORF">ACFSAS_09700</name>
</gene>
<proteinExistence type="inferred from homology"/>